<organism evidence="2 3">
    <name type="scientific">Mariniflexile ostreae</name>
    <dbReference type="NCBI Taxonomy" id="1520892"/>
    <lineage>
        <taxon>Bacteria</taxon>
        <taxon>Pseudomonadati</taxon>
        <taxon>Bacteroidota</taxon>
        <taxon>Flavobacteriia</taxon>
        <taxon>Flavobacteriales</taxon>
        <taxon>Flavobacteriaceae</taxon>
        <taxon>Mariniflexile</taxon>
    </lineage>
</organism>
<comment type="caution">
    <text evidence="2">The sequence shown here is derived from an EMBL/GenBank/DDBJ whole genome shotgun (WGS) entry which is preliminary data.</text>
</comment>
<name>A0ABV5FD76_9FLAO</name>
<gene>
    <name evidence="2" type="ORF">ACFFU9_11715</name>
</gene>
<accession>A0ABV5FD76</accession>
<reference evidence="2 3" key="1">
    <citation type="submission" date="2024-09" db="EMBL/GenBank/DDBJ databases">
        <authorList>
            <person name="Sun Q."/>
            <person name="Mori K."/>
        </authorList>
    </citation>
    <scope>NUCLEOTIDE SEQUENCE [LARGE SCALE GENOMIC DNA]</scope>
    <source>
        <strain evidence="2 3">CECT 8622</strain>
    </source>
</reference>
<evidence type="ECO:0000313" key="2">
    <source>
        <dbReference type="EMBL" id="MFB9057407.1"/>
    </source>
</evidence>
<proteinExistence type="predicted"/>
<keyword evidence="3" id="KW-1185">Reference proteome</keyword>
<evidence type="ECO:0008006" key="4">
    <source>
        <dbReference type="Google" id="ProtNLM"/>
    </source>
</evidence>
<feature type="transmembrane region" description="Helical" evidence="1">
    <location>
        <begin position="46"/>
        <end position="67"/>
    </location>
</feature>
<keyword evidence="1" id="KW-1133">Transmembrane helix</keyword>
<evidence type="ECO:0000256" key="1">
    <source>
        <dbReference type="SAM" id="Phobius"/>
    </source>
</evidence>
<feature type="transmembrane region" description="Helical" evidence="1">
    <location>
        <begin position="73"/>
        <end position="94"/>
    </location>
</feature>
<dbReference type="Proteomes" id="UP001589585">
    <property type="component" value="Unassembled WGS sequence"/>
</dbReference>
<sequence length="118" mass="13576">METLTQHFDSVYKKAKDYTETSIELLKLNAIDTTADIVSSIVSRMIMLFMVSIFILFVSVTASLYIGEHMGHYYLGFLIVSGFYLILAFLVYFFKDILVKTPITNLVIDKMTKVKKRN</sequence>
<keyword evidence="1" id="KW-0472">Membrane</keyword>
<protein>
    <recommendedName>
        <fullName evidence="4">Superfamily III holin-X</fullName>
    </recommendedName>
</protein>
<dbReference type="RefSeq" id="WP_379861634.1">
    <property type="nucleotide sequence ID" value="NZ_JBHMFC010000074.1"/>
</dbReference>
<keyword evidence="1" id="KW-0812">Transmembrane</keyword>
<dbReference type="EMBL" id="JBHMFC010000074">
    <property type="protein sequence ID" value="MFB9057407.1"/>
    <property type="molecule type" value="Genomic_DNA"/>
</dbReference>
<evidence type="ECO:0000313" key="3">
    <source>
        <dbReference type="Proteomes" id="UP001589585"/>
    </source>
</evidence>